<comment type="function">
    <text evidence="1">Cell wall formation. Synthesis of cross-linked peptidoglycan from the lipid intermediates. The enzyme has a penicillin-insensitive transglycosylase N-terminal domain (formation of linear glycan strands) and a penicillin-sensitive transpeptidase C-terminal domain (cross-linking of the peptide subunits).</text>
</comment>
<evidence type="ECO:0000259" key="32">
    <source>
        <dbReference type="Pfam" id="PF17092"/>
    </source>
</evidence>
<dbReference type="GO" id="GO:0008658">
    <property type="term" value="F:penicillin binding"/>
    <property type="evidence" value="ECO:0007669"/>
    <property type="project" value="InterPro"/>
</dbReference>
<evidence type="ECO:0000313" key="33">
    <source>
        <dbReference type="EMBL" id="GHA20028.1"/>
    </source>
</evidence>
<evidence type="ECO:0000256" key="2">
    <source>
        <dbReference type="ARBA" id="ARBA00004249"/>
    </source>
</evidence>
<evidence type="ECO:0000256" key="21">
    <source>
        <dbReference type="ARBA" id="ARBA00023251"/>
    </source>
</evidence>
<dbReference type="EMBL" id="BMXA01000008">
    <property type="protein sequence ID" value="GHA20028.1"/>
    <property type="molecule type" value="Genomic_DNA"/>
</dbReference>
<dbReference type="InterPro" id="IPR031376">
    <property type="entry name" value="PCB_OB"/>
</dbReference>
<dbReference type="GO" id="GO:0030288">
    <property type="term" value="C:outer membrane-bounded periplasmic space"/>
    <property type="evidence" value="ECO:0007669"/>
    <property type="project" value="TreeGrafter"/>
</dbReference>
<keyword evidence="21" id="KW-0046">Antibiotic resistance</keyword>
<evidence type="ECO:0000256" key="13">
    <source>
        <dbReference type="ARBA" id="ARBA00022679"/>
    </source>
</evidence>
<comment type="subcellular location">
    <subcellularLocation>
        <location evidence="2">Cell inner membrane</location>
        <topology evidence="2">Single-pass type II membrane protein</topology>
    </subcellularLocation>
</comment>
<comment type="catalytic activity">
    <reaction evidence="26">
        <text>[GlcNAc-(1-&gt;4)-Mur2Ac(oyl-L-Ala-gamma-D-Glu-L-Lys-D-Ala-D-Ala)](n)-di-trans,octa-cis-undecaprenyl diphosphate + beta-D-GlcNAc-(1-&gt;4)-Mur2Ac(oyl-L-Ala-gamma-D-Glu-L-Lys-D-Ala-D-Ala)-di-trans,octa-cis-undecaprenyl diphosphate = [GlcNAc-(1-&gt;4)-Mur2Ac(oyl-L-Ala-gamma-D-Glu-L-Lys-D-Ala-D-Ala)](n+1)-di-trans,octa-cis-undecaprenyl diphosphate + di-trans,octa-cis-undecaprenyl diphosphate + H(+)</text>
        <dbReference type="Rhea" id="RHEA:23708"/>
        <dbReference type="Rhea" id="RHEA-COMP:9602"/>
        <dbReference type="Rhea" id="RHEA-COMP:9603"/>
        <dbReference type="ChEBI" id="CHEBI:15378"/>
        <dbReference type="ChEBI" id="CHEBI:58405"/>
        <dbReference type="ChEBI" id="CHEBI:60033"/>
        <dbReference type="ChEBI" id="CHEBI:78435"/>
        <dbReference type="EC" id="2.4.99.28"/>
    </reaction>
</comment>
<dbReference type="EC" id="2.4.99.28" evidence="25"/>
<dbReference type="InterPro" id="IPR001264">
    <property type="entry name" value="Glyco_trans_51"/>
</dbReference>
<evidence type="ECO:0000256" key="12">
    <source>
        <dbReference type="ARBA" id="ARBA00022676"/>
    </source>
</evidence>
<evidence type="ECO:0000256" key="15">
    <source>
        <dbReference type="ARBA" id="ARBA00022801"/>
    </source>
</evidence>
<sequence length="901" mass="100316">MKKSQLWLPLTTIFSGLFMAGFITVGFLVVQFSRELPDASQIIGLELKVPLRVFSAEGQLISEFGDERRKPLDYAEIPQSLINSVLASEDDAFFEHHGIDISGLIRAALSNFKSGSSGQGASTITMQVARNFFLTRDKTYARKIKEILLALRLEQLLSKEEILGLYINKIFLGHRAYGFGAAAEVYYGRPLNELTLAETAMLAGLPKAPSTYNPLRNPERATIRRNYVLGRLHDLELIDNEAYETASNAPVTAKKHARKQDLNAPHIAEMVRAQLTEQFGEQAYWQGLNVYTTIRGPQQNAANQALRAGLQAYDQRHGFRGVVGKIDLQNLHPVDGNADHAMELALETFPNSQEQVPALVLNSEQKQATVWTRDFGQTQIFLEHAKWARRHRTANIVGDAPKSMQDLVSAGDVVYIQPIIDNTNKTPTATATESRWRLSQIPQVSGSLISVEPRTGRILSLVGGYDFFLNKYNRAVQSIRQPGSNIKPFIYSASLDKGFTPASLISGAPIVMRDQAHGTIWRPENYSGKFYGPTRMRTALAKSMNLVSIRLLRAIGIDYAREYTARFGLDMNRFSPTLTMALGSGGVTPLELLRAYSTLANGGYLVEPYFIERVTDRDGEVIYEAPKPQFCDDCYADFLTFPTPDSELDAKTDVSASENQDESLLEGVGFYGNETETDEDQPSTYTAPRVMSHANNFLTVDMMKEVIRSGTARRAQALNRQDLAGKTGTTNDYVDAWFSGFNKEVATTVWIGFDDPATMGRGESGSRAALPIWVDYMQFALKGVNQQPHVVPEYIEQGFVNRATGKRTDESDPDAVPEYFAIDTLTPENKLYNDLLLARYERGELSEEAYLAAARQDTTLDTELDEGEQTPSDISPILDEPELASPEERIIETEEETEGLF</sequence>
<dbReference type="GO" id="GO:0009002">
    <property type="term" value="F:serine-type D-Ala-D-Ala carboxypeptidase activity"/>
    <property type="evidence" value="ECO:0007669"/>
    <property type="project" value="UniProtKB-EC"/>
</dbReference>
<feature type="region of interest" description="Disordered" evidence="28">
    <location>
        <begin position="858"/>
        <end position="901"/>
    </location>
</feature>
<dbReference type="RefSeq" id="WP_189402747.1">
    <property type="nucleotide sequence ID" value="NZ_BMXA01000008.1"/>
</dbReference>
<evidence type="ECO:0000256" key="10">
    <source>
        <dbReference type="ARBA" id="ARBA00022645"/>
    </source>
</evidence>
<evidence type="ECO:0000256" key="18">
    <source>
        <dbReference type="ARBA" id="ARBA00022984"/>
    </source>
</evidence>
<evidence type="ECO:0000256" key="20">
    <source>
        <dbReference type="ARBA" id="ARBA00023136"/>
    </source>
</evidence>
<keyword evidence="23" id="KW-0961">Cell wall biogenesis/degradation</keyword>
<feature type="domain" description="Penicillin-binding protein OB-like" evidence="32">
    <location>
        <begin position="319"/>
        <end position="444"/>
    </location>
</feature>
<evidence type="ECO:0000256" key="26">
    <source>
        <dbReference type="ARBA" id="ARBA00049902"/>
    </source>
</evidence>
<evidence type="ECO:0000256" key="19">
    <source>
        <dbReference type="ARBA" id="ARBA00022989"/>
    </source>
</evidence>
<evidence type="ECO:0000256" key="14">
    <source>
        <dbReference type="ARBA" id="ARBA00022692"/>
    </source>
</evidence>
<dbReference type="InterPro" id="IPR036950">
    <property type="entry name" value="PBP_transglycosylase"/>
</dbReference>
<dbReference type="Pfam" id="PF00905">
    <property type="entry name" value="Transpeptidase"/>
    <property type="match status" value="1"/>
</dbReference>
<dbReference type="PANTHER" id="PTHR32282">
    <property type="entry name" value="BINDING PROTEIN TRANSPEPTIDASE, PUTATIVE-RELATED"/>
    <property type="match status" value="1"/>
</dbReference>
<evidence type="ECO:0000256" key="8">
    <source>
        <dbReference type="ARBA" id="ARBA00022475"/>
    </source>
</evidence>
<keyword evidence="22" id="KW-0511">Multifunctional enzyme</keyword>
<proteinExistence type="inferred from homology"/>
<comment type="caution">
    <text evidence="33">The sequence shown here is derived from an EMBL/GenBank/DDBJ whole genome shotgun (WGS) entry which is preliminary data.</text>
</comment>
<dbReference type="Gene3D" id="3.40.710.10">
    <property type="entry name" value="DD-peptidase/beta-lactamase superfamily"/>
    <property type="match status" value="2"/>
</dbReference>
<protein>
    <recommendedName>
        <fullName evidence="7">Penicillin-binding protein 1A</fullName>
        <ecNumber evidence="25">2.4.99.28</ecNumber>
        <ecNumber evidence="6">3.4.16.4</ecNumber>
    </recommendedName>
</protein>
<evidence type="ECO:0000259" key="31">
    <source>
        <dbReference type="Pfam" id="PF00912"/>
    </source>
</evidence>
<comment type="catalytic activity">
    <reaction evidence="24">
        <text>Preferential cleavage: (Ac)2-L-Lys-D-Ala-|-D-Ala. Also transpeptidation of peptidyl-alanyl moieties that are N-acyl substituents of D-alanine.</text>
        <dbReference type="EC" id="3.4.16.4"/>
    </reaction>
</comment>
<keyword evidence="9" id="KW-0997">Cell inner membrane</keyword>
<comment type="pathway">
    <text evidence="3">Cell wall biogenesis; peptidoglycan biosynthesis.</text>
</comment>
<dbReference type="AlphaFoldDB" id="A0A918S1Y5"/>
<keyword evidence="11" id="KW-0645">Protease</keyword>
<keyword evidence="13" id="KW-0808">Transferase</keyword>
<evidence type="ECO:0000256" key="5">
    <source>
        <dbReference type="ARBA" id="ARBA00007739"/>
    </source>
</evidence>
<keyword evidence="8" id="KW-1003">Cell membrane</keyword>
<comment type="pathway">
    <text evidence="27">Glycan biosynthesis.</text>
</comment>
<evidence type="ECO:0000256" key="28">
    <source>
        <dbReference type="SAM" id="MobiDB-lite"/>
    </source>
</evidence>
<evidence type="ECO:0000256" key="17">
    <source>
        <dbReference type="ARBA" id="ARBA00022968"/>
    </source>
</evidence>
<evidence type="ECO:0000256" key="3">
    <source>
        <dbReference type="ARBA" id="ARBA00004752"/>
    </source>
</evidence>
<feature type="domain" description="Glycosyl transferase family 51" evidence="31">
    <location>
        <begin position="58"/>
        <end position="232"/>
    </location>
</feature>
<dbReference type="GO" id="GO:0008955">
    <property type="term" value="F:peptidoglycan glycosyltransferase activity"/>
    <property type="evidence" value="ECO:0007669"/>
    <property type="project" value="UniProtKB-EC"/>
</dbReference>
<dbReference type="GO" id="GO:0009252">
    <property type="term" value="P:peptidoglycan biosynthetic process"/>
    <property type="evidence" value="ECO:0007669"/>
    <property type="project" value="UniProtKB-KW"/>
</dbReference>
<dbReference type="GO" id="GO:0006508">
    <property type="term" value="P:proteolysis"/>
    <property type="evidence" value="ECO:0007669"/>
    <property type="project" value="UniProtKB-KW"/>
</dbReference>
<reference evidence="33" key="1">
    <citation type="journal article" date="2014" name="Int. J. Syst. Evol. Microbiol.">
        <title>Complete genome sequence of Corynebacterium casei LMG S-19264T (=DSM 44701T), isolated from a smear-ripened cheese.</title>
        <authorList>
            <consortium name="US DOE Joint Genome Institute (JGI-PGF)"/>
            <person name="Walter F."/>
            <person name="Albersmeier A."/>
            <person name="Kalinowski J."/>
            <person name="Ruckert C."/>
        </authorList>
    </citation>
    <scope>NUCLEOTIDE SEQUENCE</scope>
    <source>
        <strain evidence="33">KCTC 12711</strain>
    </source>
</reference>
<keyword evidence="19 29" id="KW-1133">Transmembrane helix</keyword>
<evidence type="ECO:0000256" key="23">
    <source>
        <dbReference type="ARBA" id="ARBA00023316"/>
    </source>
</evidence>
<evidence type="ECO:0000313" key="34">
    <source>
        <dbReference type="Proteomes" id="UP000614811"/>
    </source>
</evidence>
<comment type="similarity">
    <text evidence="4">In the C-terminal section; belongs to the transpeptidase family.</text>
</comment>
<evidence type="ECO:0000256" key="4">
    <source>
        <dbReference type="ARBA" id="ARBA00007090"/>
    </source>
</evidence>
<keyword evidence="10" id="KW-0121">Carboxypeptidase</keyword>
<dbReference type="Pfam" id="PF17092">
    <property type="entry name" value="PCB_OB"/>
    <property type="match status" value="1"/>
</dbReference>
<keyword evidence="12" id="KW-0328">Glycosyltransferase</keyword>
<evidence type="ECO:0000256" key="29">
    <source>
        <dbReference type="SAM" id="Phobius"/>
    </source>
</evidence>
<organism evidence="33 34">
    <name type="scientific">Arenicella chitinivorans</name>
    <dbReference type="NCBI Taxonomy" id="1329800"/>
    <lineage>
        <taxon>Bacteria</taxon>
        <taxon>Pseudomonadati</taxon>
        <taxon>Pseudomonadota</taxon>
        <taxon>Gammaproteobacteria</taxon>
        <taxon>Arenicellales</taxon>
        <taxon>Arenicellaceae</taxon>
        <taxon>Arenicella</taxon>
    </lineage>
</organism>
<evidence type="ECO:0000256" key="7">
    <source>
        <dbReference type="ARBA" id="ARBA00018638"/>
    </source>
</evidence>
<reference evidence="33" key="2">
    <citation type="submission" date="2020-09" db="EMBL/GenBank/DDBJ databases">
        <authorList>
            <person name="Sun Q."/>
            <person name="Kim S."/>
        </authorList>
    </citation>
    <scope>NUCLEOTIDE SEQUENCE</scope>
    <source>
        <strain evidence="33">KCTC 12711</strain>
    </source>
</reference>
<keyword evidence="14 29" id="KW-0812">Transmembrane</keyword>
<evidence type="ECO:0000256" key="1">
    <source>
        <dbReference type="ARBA" id="ARBA00002624"/>
    </source>
</evidence>
<dbReference type="SUPFAM" id="SSF56601">
    <property type="entry name" value="beta-lactamase/transpeptidase-like"/>
    <property type="match status" value="1"/>
</dbReference>
<dbReference type="Proteomes" id="UP000614811">
    <property type="component" value="Unassembled WGS sequence"/>
</dbReference>
<evidence type="ECO:0000256" key="16">
    <source>
        <dbReference type="ARBA" id="ARBA00022960"/>
    </source>
</evidence>
<accession>A0A918S1Y5</accession>
<evidence type="ECO:0000256" key="27">
    <source>
        <dbReference type="ARBA" id="ARBA00060592"/>
    </source>
</evidence>
<keyword evidence="18" id="KW-0573">Peptidoglycan synthesis</keyword>
<name>A0A918S1Y5_9GAMM</name>
<comment type="similarity">
    <text evidence="5">In the N-terminal section; belongs to the glycosyltransferase 51 family.</text>
</comment>
<evidence type="ECO:0000256" key="9">
    <source>
        <dbReference type="ARBA" id="ARBA00022519"/>
    </source>
</evidence>
<feature type="transmembrane region" description="Helical" evidence="29">
    <location>
        <begin position="7"/>
        <end position="30"/>
    </location>
</feature>
<dbReference type="GO" id="GO:0005886">
    <property type="term" value="C:plasma membrane"/>
    <property type="evidence" value="ECO:0007669"/>
    <property type="project" value="UniProtKB-SubCell"/>
</dbReference>
<evidence type="ECO:0000256" key="25">
    <source>
        <dbReference type="ARBA" id="ARBA00044770"/>
    </source>
</evidence>
<keyword evidence="17" id="KW-0735">Signal-anchor</keyword>
<gene>
    <name evidence="33" type="primary">mrcA</name>
    <name evidence="33" type="ORF">GCM10008090_32320</name>
</gene>
<dbReference type="Pfam" id="PF00912">
    <property type="entry name" value="Transgly"/>
    <property type="match status" value="1"/>
</dbReference>
<dbReference type="Gene3D" id="1.10.3810.10">
    <property type="entry name" value="Biosynthetic peptidoglycan transglycosylase-like"/>
    <property type="match status" value="1"/>
</dbReference>
<dbReference type="FunFam" id="1.10.3810.10:FF:000003">
    <property type="entry name" value="Penicillin-binding protein 1a"/>
    <property type="match status" value="1"/>
</dbReference>
<evidence type="ECO:0000256" key="22">
    <source>
        <dbReference type="ARBA" id="ARBA00023268"/>
    </source>
</evidence>
<dbReference type="InterPro" id="IPR001460">
    <property type="entry name" value="PCN-bd_Tpept"/>
</dbReference>
<evidence type="ECO:0000256" key="24">
    <source>
        <dbReference type="ARBA" id="ARBA00034000"/>
    </source>
</evidence>
<dbReference type="InterPro" id="IPR050396">
    <property type="entry name" value="Glycosyltr_51/Transpeptidase"/>
</dbReference>
<keyword evidence="34" id="KW-1185">Reference proteome</keyword>
<keyword evidence="16" id="KW-0133">Cell shape</keyword>
<dbReference type="EC" id="3.4.16.4" evidence="6"/>
<dbReference type="InterPro" id="IPR012338">
    <property type="entry name" value="Beta-lactam/transpept-like"/>
</dbReference>
<keyword evidence="15" id="KW-0378">Hydrolase</keyword>
<dbReference type="GO" id="GO:0046677">
    <property type="term" value="P:response to antibiotic"/>
    <property type="evidence" value="ECO:0007669"/>
    <property type="project" value="UniProtKB-KW"/>
</dbReference>
<dbReference type="NCBIfam" id="TIGR02074">
    <property type="entry name" value="PBP_1a_fam"/>
    <property type="match status" value="1"/>
</dbReference>
<keyword evidence="20 29" id="KW-0472">Membrane</keyword>
<feature type="domain" description="Penicillin-binding protein transpeptidase" evidence="30">
    <location>
        <begin position="448"/>
        <end position="744"/>
    </location>
</feature>
<dbReference type="InterPro" id="IPR023346">
    <property type="entry name" value="Lysozyme-like_dom_sf"/>
</dbReference>
<evidence type="ECO:0000259" key="30">
    <source>
        <dbReference type="Pfam" id="PF00905"/>
    </source>
</evidence>
<dbReference type="PANTHER" id="PTHR32282:SF27">
    <property type="entry name" value="PENICILLIN-BINDING PROTEIN 1A"/>
    <property type="match status" value="1"/>
</dbReference>
<evidence type="ECO:0000256" key="11">
    <source>
        <dbReference type="ARBA" id="ARBA00022670"/>
    </source>
</evidence>
<dbReference type="SUPFAM" id="SSF53955">
    <property type="entry name" value="Lysozyme-like"/>
    <property type="match status" value="1"/>
</dbReference>
<dbReference type="GO" id="GO:0071555">
    <property type="term" value="P:cell wall organization"/>
    <property type="evidence" value="ECO:0007669"/>
    <property type="project" value="UniProtKB-KW"/>
</dbReference>
<evidence type="ECO:0000256" key="6">
    <source>
        <dbReference type="ARBA" id="ARBA00012448"/>
    </source>
</evidence>
<dbReference type="GO" id="GO:0008360">
    <property type="term" value="P:regulation of cell shape"/>
    <property type="evidence" value="ECO:0007669"/>
    <property type="project" value="UniProtKB-KW"/>
</dbReference>